<dbReference type="Gene3D" id="1.25.40.20">
    <property type="entry name" value="Ankyrin repeat-containing domain"/>
    <property type="match status" value="1"/>
</dbReference>
<proteinExistence type="predicted"/>
<keyword evidence="1" id="KW-0812">Transmembrane</keyword>
<evidence type="ECO:0000259" key="2">
    <source>
        <dbReference type="Pfam" id="PF13962"/>
    </source>
</evidence>
<dbReference type="PANTHER" id="PTHR24177:SF314">
    <property type="entry name" value="PROTEIN ACCELERATED CELL DEATH 6-LIKE ISOFORM X1"/>
    <property type="match status" value="1"/>
</dbReference>
<protein>
    <recommendedName>
        <fullName evidence="2">PGG domain-containing protein</fullName>
    </recommendedName>
</protein>
<feature type="domain" description="PGG" evidence="2">
    <location>
        <begin position="215"/>
        <end position="288"/>
    </location>
</feature>
<evidence type="ECO:0000256" key="1">
    <source>
        <dbReference type="SAM" id="Phobius"/>
    </source>
</evidence>
<keyword evidence="4" id="KW-1185">Reference proteome</keyword>
<dbReference type="EMBL" id="CAJVSB020000470">
    <property type="protein sequence ID" value="CAH2051076.1"/>
    <property type="molecule type" value="Genomic_DNA"/>
</dbReference>
<keyword evidence="1" id="KW-0472">Membrane</keyword>
<dbReference type="Proteomes" id="UP000836841">
    <property type="component" value="Unassembled WGS sequence"/>
</dbReference>
<dbReference type="InterPro" id="IPR036770">
    <property type="entry name" value="Ankyrin_rpt-contain_sf"/>
</dbReference>
<reference evidence="3 4" key="1">
    <citation type="submission" date="2022-03" db="EMBL/GenBank/DDBJ databases">
        <authorList>
            <person name="Nunn A."/>
            <person name="Chopra R."/>
            <person name="Nunn A."/>
            <person name="Contreras Garrido A."/>
        </authorList>
    </citation>
    <scope>NUCLEOTIDE SEQUENCE [LARGE SCALE GENOMIC DNA]</scope>
</reference>
<comment type="caution">
    <text evidence="3">The sequence shown here is derived from an EMBL/GenBank/DDBJ whole genome shotgun (WGS) entry which is preliminary data.</text>
</comment>
<name>A0AAU9RX17_THLAR</name>
<dbReference type="InterPro" id="IPR026961">
    <property type="entry name" value="PGG_dom"/>
</dbReference>
<evidence type="ECO:0000313" key="4">
    <source>
        <dbReference type="Proteomes" id="UP000836841"/>
    </source>
</evidence>
<gene>
    <name evidence="3" type="ORF">TAV2_LOCUS8723</name>
</gene>
<dbReference type="Pfam" id="PF13962">
    <property type="entry name" value="PGG"/>
    <property type="match status" value="1"/>
</dbReference>
<keyword evidence="1" id="KW-1133">Transmembrane helix</keyword>
<feature type="transmembrane region" description="Helical" evidence="1">
    <location>
        <begin position="220"/>
        <end position="240"/>
    </location>
</feature>
<dbReference type="SUPFAM" id="SSF48403">
    <property type="entry name" value="Ankyrin repeat"/>
    <property type="match status" value="1"/>
</dbReference>
<dbReference type="GO" id="GO:0016020">
    <property type="term" value="C:membrane"/>
    <property type="evidence" value="ECO:0007669"/>
    <property type="project" value="TreeGrafter"/>
</dbReference>
<dbReference type="PANTHER" id="PTHR24177">
    <property type="entry name" value="CASKIN"/>
    <property type="match status" value="1"/>
</dbReference>
<feature type="transmembrane region" description="Helical" evidence="1">
    <location>
        <begin position="260"/>
        <end position="286"/>
    </location>
</feature>
<evidence type="ECO:0000313" key="3">
    <source>
        <dbReference type="EMBL" id="CAH2051076.1"/>
    </source>
</evidence>
<accession>A0AAU9RX17</accession>
<dbReference type="AlphaFoldDB" id="A0AAU9RX17"/>
<sequence>MIVSQVKETHGARRNKLDLYTTRNDMVSLKDKSFWRIPLFDEIRMEKRRHECTLKLAKFLIERDVSWKETFTETVHVKPKTHGIIEIVEEIIKVYPQAVEYIDYEGHGILHGAVKYRKMDIFHLLLKKMKQPMTLHTRKLDRKGNSLLHLVGIRVDTETVEKMGSPLVVLQEDLVRLESIKQITNYLINHRNNDGKTADELFAETYKDLRINATDWLKRTAENCSIVGVLIATVAFAAAYTVPGGLNQETGYPILQHKKFFVIFTFTDVLSLAFALTSVITFLSILTSPFRLKDFMSPLPQKLVLG</sequence>
<organism evidence="3 4">
    <name type="scientific">Thlaspi arvense</name>
    <name type="common">Field penny-cress</name>
    <dbReference type="NCBI Taxonomy" id="13288"/>
    <lineage>
        <taxon>Eukaryota</taxon>
        <taxon>Viridiplantae</taxon>
        <taxon>Streptophyta</taxon>
        <taxon>Embryophyta</taxon>
        <taxon>Tracheophyta</taxon>
        <taxon>Spermatophyta</taxon>
        <taxon>Magnoliopsida</taxon>
        <taxon>eudicotyledons</taxon>
        <taxon>Gunneridae</taxon>
        <taxon>Pentapetalae</taxon>
        <taxon>rosids</taxon>
        <taxon>malvids</taxon>
        <taxon>Brassicales</taxon>
        <taxon>Brassicaceae</taxon>
        <taxon>Thlaspideae</taxon>
        <taxon>Thlaspi</taxon>
    </lineage>
</organism>